<sequence>MRKRVVLLLAILLIFALFFISKSNLVGPGIDAPVFVKSLIYSEDMDVNLNYIAPRGFDKSVEKVQIQNAPKGIDCVVYGEEKEPKGKYTIGTVNIGVNCDYWSDETGIGQDLKINEILVTWSDGSQTTESIGRITVAGRNMQDNSYMNITGHDGIKKATYTLTKDTEITGIAYPYKDEVLSLFSNITINQIPLGDISKSSSVKLKKNEQCILEYQVNDESESQYGNIRIRGFLMGNSSKSEEKIASFIWDKKFDFNEAGDYLKKQSL</sequence>
<protein>
    <submittedName>
        <fullName evidence="1">Uncharacterized protein</fullName>
    </submittedName>
</protein>
<dbReference type="Proteomes" id="UP000287601">
    <property type="component" value="Chromosome"/>
</dbReference>
<reference evidence="1 2" key="1">
    <citation type="submission" date="2019-01" db="EMBL/GenBank/DDBJ databases">
        <title>Draft genomes of a novel of Aminipila strains.</title>
        <authorList>
            <person name="Ma S."/>
        </authorList>
    </citation>
    <scope>NUCLEOTIDE SEQUENCE [LARGE SCALE GENOMIC DNA]</scope>
    <source>
        <strain evidence="2">JN-39</strain>
    </source>
</reference>
<dbReference type="AlphaFoldDB" id="A0A410PTR0"/>
<evidence type="ECO:0000313" key="2">
    <source>
        <dbReference type="Proteomes" id="UP000287601"/>
    </source>
</evidence>
<dbReference type="KEGG" id="amij:EQM06_02870"/>
<keyword evidence="2" id="KW-1185">Reference proteome</keyword>
<dbReference type="RefSeq" id="WP_128744912.1">
    <property type="nucleotide sequence ID" value="NZ_CP035281.1"/>
</dbReference>
<name>A0A410PTR0_9FIRM</name>
<proteinExistence type="predicted"/>
<accession>A0A410PTR0</accession>
<dbReference type="EMBL" id="CP035281">
    <property type="protein sequence ID" value="QAT42258.1"/>
    <property type="molecule type" value="Genomic_DNA"/>
</dbReference>
<dbReference type="OrthoDB" id="2081826at2"/>
<organism evidence="1 2">
    <name type="scientific">Aminipila luticellarii</name>
    <dbReference type="NCBI Taxonomy" id="2507160"/>
    <lineage>
        <taxon>Bacteria</taxon>
        <taxon>Bacillati</taxon>
        <taxon>Bacillota</taxon>
        <taxon>Clostridia</taxon>
        <taxon>Peptostreptococcales</taxon>
        <taxon>Anaerovoracaceae</taxon>
        <taxon>Aminipila</taxon>
    </lineage>
</organism>
<evidence type="ECO:0000313" key="1">
    <source>
        <dbReference type="EMBL" id="QAT42258.1"/>
    </source>
</evidence>
<gene>
    <name evidence="1" type="ORF">EQM06_02870</name>
</gene>